<feature type="signal peptide" evidence="2">
    <location>
        <begin position="1"/>
        <end position="28"/>
    </location>
</feature>
<evidence type="ECO:0000313" key="3">
    <source>
        <dbReference type="EMBL" id="ELP71324.1"/>
    </source>
</evidence>
<organism evidence="3 4">
    <name type="scientific">Streptomyces turgidiscabies (strain Car8)</name>
    <dbReference type="NCBI Taxonomy" id="698760"/>
    <lineage>
        <taxon>Bacteria</taxon>
        <taxon>Bacillati</taxon>
        <taxon>Actinomycetota</taxon>
        <taxon>Actinomycetes</taxon>
        <taxon>Kitasatosporales</taxon>
        <taxon>Streptomycetaceae</taxon>
        <taxon>Streptomyces</taxon>
    </lineage>
</organism>
<feature type="region of interest" description="Disordered" evidence="1">
    <location>
        <begin position="38"/>
        <end position="66"/>
    </location>
</feature>
<feature type="chain" id="PRO_5003973647" evidence="2">
    <location>
        <begin position="29"/>
        <end position="351"/>
    </location>
</feature>
<dbReference type="RefSeq" id="WP_006373352.1">
    <property type="nucleotide sequence ID" value="NZ_AEJB01000006.1"/>
</dbReference>
<keyword evidence="3" id="KW-0449">Lipoprotein</keyword>
<reference evidence="3 4" key="1">
    <citation type="journal article" date="2011" name="Plasmid">
        <title>Streptomyces turgidiscabies Car8 contains a modular pathogenicity island that shares virulence genes with other actinobacterial plant pathogens.</title>
        <authorList>
            <person name="Huguet-Tapia J.C."/>
            <person name="Badger J.H."/>
            <person name="Loria R."/>
            <person name="Pettis G.S."/>
        </authorList>
    </citation>
    <scope>NUCLEOTIDE SEQUENCE [LARGE SCALE GENOMIC DNA]</scope>
    <source>
        <strain evidence="3 4">Car8</strain>
    </source>
</reference>
<comment type="caution">
    <text evidence="3">The sequence shown here is derived from an EMBL/GenBank/DDBJ whole genome shotgun (WGS) entry which is preliminary data.</text>
</comment>
<feature type="compositionally biased region" description="Polar residues" evidence="1">
    <location>
        <begin position="53"/>
        <end position="66"/>
    </location>
</feature>
<evidence type="ECO:0000256" key="1">
    <source>
        <dbReference type="SAM" id="MobiDB-lite"/>
    </source>
</evidence>
<dbReference type="PATRIC" id="fig|698760.3.peg.43"/>
<dbReference type="GeneID" id="97399521"/>
<protein>
    <submittedName>
        <fullName evidence="3">Putative lipoprotein</fullName>
    </submittedName>
</protein>
<dbReference type="STRING" id="85558.T45_01158"/>
<feature type="region of interest" description="Disordered" evidence="1">
    <location>
        <begin position="254"/>
        <end position="351"/>
    </location>
</feature>
<feature type="compositionally biased region" description="Acidic residues" evidence="1">
    <location>
        <begin position="338"/>
        <end position="351"/>
    </location>
</feature>
<gene>
    <name evidence="3" type="ORF">STRTUCAR8_05409</name>
</gene>
<dbReference type="Proteomes" id="UP000010931">
    <property type="component" value="Unassembled WGS sequence"/>
</dbReference>
<dbReference type="AlphaFoldDB" id="L7FJH0"/>
<evidence type="ECO:0000256" key="2">
    <source>
        <dbReference type="SAM" id="SignalP"/>
    </source>
</evidence>
<keyword evidence="2" id="KW-0732">Signal</keyword>
<feature type="compositionally biased region" description="Low complexity" evidence="1">
    <location>
        <begin position="317"/>
        <end position="337"/>
    </location>
</feature>
<accession>L7FJH0</accession>
<feature type="compositionally biased region" description="Basic and acidic residues" evidence="1">
    <location>
        <begin position="255"/>
        <end position="264"/>
    </location>
</feature>
<keyword evidence="4" id="KW-1185">Reference proteome</keyword>
<dbReference type="PROSITE" id="PS51257">
    <property type="entry name" value="PROKAR_LIPOPROTEIN"/>
    <property type="match status" value="1"/>
</dbReference>
<sequence length="351" mass="37223">MKERQFPTSFAVRLLASALGMGTLLTMAACTHDGSHAGGGTGLRQARAAASPTPAQHASASPTAPQALTDAQARGALLTDADLGAPWTPSEGAALWRDALLKATADNADCGRLLDAVYTEELVGEPAGARAVAGFDDYDEGSQLRYQVSAAHRADVDERLAWLRTMPQKCARFTAVGPRGARQEVRVKEVRLPDAGDARQGLRLSTRGELDGAPATLTLDLAAVRVGDDAIVLTNGGLAEPRTKYTARALQVGAERLKQTRKDTPVPPQTPVRDESQSPGPSQSPTPTPSQSPTRGPVQPAPRPQPQERQSEGNGQGQDSGQAQEQEQEQEQGQNQDLDLDQGQETDEDLY</sequence>
<proteinExistence type="predicted"/>
<evidence type="ECO:0000313" key="4">
    <source>
        <dbReference type="Proteomes" id="UP000010931"/>
    </source>
</evidence>
<dbReference type="EMBL" id="AEJB01000006">
    <property type="protein sequence ID" value="ELP71324.1"/>
    <property type="molecule type" value="Genomic_DNA"/>
</dbReference>
<name>L7FJH0_STRT8</name>